<accession>A0ABP6RLZ5</accession>
<dbReference type="PROSITE" id="PS50850">
    <property type="entry name" value="MFS"/>
    <property type="match status" value="1"/>
</dbReference>
<dbReference type="InterPro" id="IPR020846">
    <property type="entry name" value="MFS_dom"/>
</dbReference>
<dbReference type="Pfam" id="PF07690">
    <property type="entry name" value="MFS_1"/>
    <property type="match status" value="1"/>
</dbReference>
<proteinExistence type="predicted"/>
<feature type="transmembrane region" description="Helical" evidence="7">
    <location>
        <begin position="138"/>
        <end position="162"/>
    </location>
</feature>
<feature type="transmembrane region" description="Helical" evidence="7">
    <location>
        <begin position="211"/>
        <end position="232"/>
    </location>
</feature>
<feature type="transmembrane region" description="Helical" evidence="7">
    <location>
        <begin position="311"/>
        <end position="332"/>
    </location>
</feature>
<keyword evidence="3" id="KW-1003">Cell membrane</keyword>
<feature type="transmembrane region" description="Helical" evidence="7">
    <location>
        <begin position="80"/>
        <end position="97"/>
    </location>
</feature>
<evidence type="ECO:0000256" key="3">
    <source>
        <dbReference type="ARBA" id="ARBA00022475"/>
    </source>
</evidence>
<evidence type="ECO:0000256" key="7">
    <source>
        <dbReference type="SAM" id="Phobius"/>
    </source>
</evidence>
<feature type="transmembrane region" description="Helical" evidence="7">
    <location>
        <begin position="244"/>
        <end position="264"/>
    </location>
</feature>
<organism evidence="9 10">
    <name type="scientific">Saccharopolyspora gregorii</name>
    <dbReference type="NCBI Taxonomy" id="33914"/>
    <lineage>
        <taxon>Bacteria</taxon>
        <taxon>Bacillati</taxon>
        <taxon>Actinomycetota</taxon>
        <taxon>Actinomycetes</taxon>
        <taxon>Pseudonocardiales</taxon>
        <taxon>Pseudonocardiaceae</taxon>
        <taxon>Saccharopolyspora</taxon>
    </lineage>
</organism>
<dbReference type="Proteomes" id="UP001500483">
    <property type="component" value="Unassembled WGS sequence"/>
</dbReference>
<dbReference type="InterPro" id="IPR011701">
    <property type="entry name" value="MFS"/>
</dbReference>
<evidence type="ECO:0000259" key="8">
    <source>
        <dbReference type="PROSITE" id="PS50850"/>
    </source>
</evidence>
<feature type="transmembrane region" description="Helical" evidence="7">
    <location>
        <begin position="168"/>
        <end position="186"/>
    </location>
</feature>
<protein>
    <submittedName>
        <fullName evidence="9">MFS transporter</fullName>
    </submittedName>
</protein>
<feature type="transmembrane region" description="Helical" evidence="7">
    <location>
        <begin position="352"/>
        <end position="374"/>
    </location>
</feature>
<name>A0ABP6RLZ5_9PSEU</name>
<keyword evidence="6 7" id="KW-0472">Membrane</keyword>
<dbReference type="PANTHER" id="PTHR23517:SF2">
    <property type="entry name" value="MULTIDRUG RESISTANCE PROTEIN MDTH"/>
    <property type="match status" value="1"/>
</dbReference>
<dbReference type="InterPro" id="IPR036259">
    <property type="entry name" value="MFS_trans_sf"/>
</dbReference>
<comment type="subcellular location">
    <subcellularLocation>
        <location evidence="1">Cell membrane</location>
        <topology evidence="1">Multi-pass membrane protein</topology>
    </subcellularLocation>
</comment>
<reference evidence="10" key="1">
    <citation type="journal article" date="2019" name="Int. J. Syst. Evol. Microbiol.">
        <title>The Global Catalogue of Microorganisms (GCM) 10K type strain sequencing project: providing services to taxonomists for standard genome sequencing and annotation.</title>
        <authorList>
            <consortium name="The Broad Institute Genomics Platform"/>
            <consortium name="The Broad Institute Genome Sequencing Center for Infectious Disease"/>
            <person name="Wu L."/>
            <person name="Ma J."/>
        </authorList>
    </citation>
    <scope>NUCLEOTIDE SEQUENCE [LARGE SCALE GENOMIC DNA]</scope>
    <source>
        <strain evidence="10">JCM 9687</strain>
    </source>
</reference>
<evidence type="ECO:0000256" key="5">
    <source>
        <dbReference type="ARBA" id="ARBA00022989"/>
    </source>
</evidence>
<feature type="domain" description="Major facilitator superfamily (MFS) profile" evidence="8">
    <location>
        <begin position="13"/>
        <end position="409"/>
    </location>
</feature>
<evidence type="ECO:0000313" key="9">
    <source>
        <dbReference type="EMBL" id="GAA3355183.1"/>
    </source>
</evidence>
<keyword evidence="4 7" id="KW-0812">Transmembrane</keyword>
<dbReference type="SUPFAM" id="SSF103473">
    <property type="entry name" value="MFS general substrate transporter"/>
    <property type="match status" value="1"/>
</dbReference>
<dbReference type="InterPro" id="IPR050171">
    <property type="entry name" value="MFS_Transporters"/>
</dbReference>
<dbReference type="PANTHER" id="PTHR23517">
    <property type="entry name" value="RESISTANCE PROTEIN MDTM, PUTATIVE-RELATED-RELATED"/>
    <property type="match status" value="1"/>
</dbReference>
<gene>
    <name evidence="9" type="ORF">GCM10020366_14250</name>
</gene>
<keyword evidence="2" id="KW-0813">Transport</keyword>
<evidence type="ECO:0000256" key="1">
    <source>
        <dbReference type="ARBA" id="ARBA00004651"/>
    </source>
</evidence>
<dbReference type="Gene3D" id="1.20.1250.20">
    <property type="entry name" value="MFS general substrate transporter like domains"/>
    <property type="match status" value="1"/>
</dbReference>
<evidence type="ECO:0000256" key="4">
    <source>
        <dbReference type="ARBA" id="ARBA00022692"/>
    </source>
</evidence>
<evidence type="ECO:0000256" key="2">
    <source>
        <dbReference type="ARBA" id="ARBA00022448"/>
    </source>
</evidence>
<evidence type="ECO:0000313" key="10">
    <source>
        <dbReference type="Proteomes" id="UP001500483"/>
    </source>
</evidence>
<feature type="transmembrane region" description="Helical" evidence="7">
    <location>
        <begin position="276"/>
        <end position="299"/>
    </location>
</feature>
<dbReference type="RefSeq" id="WP_344925093.1">
    <property type="nucleotide sequence ID" value="NZ_BAAAYK010000038.1"/>
</dbReference>
<feature type="transmembrane region" description="Helical" evidence="7">
    <location>
        <begin position="12"/>
        <end position="32"/>
    </location>
</feature>
<keyword evidence="10" id="KW-1185">Reference proteome</keyword>
<sequence>MTTWRLIRSFPLAVQVLLVNQLGVNIGFYLLIPYLAGYLGHDLGMSAALVGVVLGVRNLSQQGLFLIGGSAADRLGARRVIIAGCALRTVGFGLFALGSSLPVLLAASVLSGLAGALFNPAVRAYLAREAGERRAEAFSLFNVFANTGALIGPLLGSALGLIGFTTSALVAALVFALLTAAQIAVLPRRDVPPSRGTVLGDWRGVLGDKRFLLFTLALTGMFALQNQLYLVLPMEAARLTGSSGTVAAVFIVSTVAGLLLQVRITRYFQRTWSRGSTIAAGMALMGIAFLATLVAGFALPTATSVPDPVGVLLRLGPVLLATLVLTTGLMLAQPFVNDLIPSFGPNSLSGTYFGVFYLASGVTAAAGNAAIGWISDLAGTTAPWAPSALCLALGLVSAAAVALLQRRGLVGPEPAPRPGETACASTPTS</sequence>
<feature type="transmembrane region" description="Helical" evidence="7">
    <location>
        <begin position="103"/>
        <end position="126"/>
    </location>
</feature>
<evidence type="ECO:0000256" key="6">
    <source>
        <dbReference type="ARBA" id="ARBA00023136"/>
    </source>
</evidence>
<comment type="caution">
    <text evidence="9">The sequence shown here is derived from an EMBL/GenBank/DDBJ whole genome shotgun (WGS) entry which is preliminary data.</text>
</comment>
<feature type="transmembrane region" description="Helical" evidence="7">
    <location>
        <begin position="386"/>
        <end position="404"/>
    </location>
</feature>
<keyword evidence="5 7" id="KW-1133">Transmembrane helix</keyword>
<feature type="transmembrane region" description="Helical" evidence="7">
    <location>
        <begin position="38"/>
        <end position="59"/>
    </location>
</feature>
<dbReference type="EMBL" id="BAAAYK010000038">
    <property type="protein sequence ID" value="GAA3355183.1"/>
    <property type="molecule type" value="Genomic_DNA"/>
</dbReference>